<organism evidence="3 4">
    <name type="scientific">Carboxydocella sporoproducens DSM 16521</name>
    <dbReference type="NCBI Taxonomy" id="1121270"/>
    <lineage>
        <taxon>Bacteria</taxon>
        <taxon>Bacillati</taxon>
        <taxon>Bacillota</taxon>
        <taxon>Clostridia</taxon>
        <taxon>Eubacteriales</taxon>
        <taxon>Clostridiales Family XVI. Incertae Sedis</taxon>
        <taxon>Carboxydocella</taxon>
    </lineage>
</organism>
<evidence type="ECO:0000259" key="2">
    <source>
        <dbReference type="PROSITE" id="PS50968"/>
    </source>
</evidence>
<name>A0A1T4LV37_9FIRM</name>
<proteinExistence type="predicted"/>
<evidence type="ECO:0000313" key="4">
    <source>
        <dbReference type="Proteomes" id="UP000189933"/>
    </source>
</evidence>
<dbReference type="OrthoDB" id="163546at2"/>
<dbReference type="PROSITE" id="PS50968">
    <property type="entry name" value="BIOTINYL_LIPOYL"/>
    <property type="match status" value="1"/>
</dbReference>
<dbReference type="PANTHER" id="PTHR45266:SF3">
    <property type="entry name" value="OXALOACETATE DECARBOXYLASE ALPHA CHAIN"/>
    <property type="match status" value="1"/>
</dbReference>
<reference evidence="4" key="1">
    <citation type="submission" date="2017-02" db="EMBL/GenBank/DDBJ databases">
        <authorList>
            <person name="Varghese N."/>
            <person name="Submissions S."/>
        </authorList>
    </citation>
    <scope>NUCLEOTIDE SEQUENCE [LARGE SCALE GENOMIC DNA]</scope>
    <source>
        <strain evidence="4">DSM 16521</strain>
    </source>
</reference>
<gene>
    <name evidence="3" type="ORF">SAMN02745885_00317</name>
</gene>
<keyword evidence="4" id="KW-1185">Reference proteome</keyword>
<sequence>MKEITAQMAGIILALRVNVGDVVAPGQEIAVLESMKMEIPLTSEYGGTVVEISAQVGDFINEGDCILKLE</sequence>
<dbReference type="Proteomes" id="UP000189933">
    <property type="component" value="Unassembled WGS sequence"/>
</dbReference>
<dbReference type="CDD" id="cd06850">
    <property type="entry name" value="biotinyl_domain"/>
    <property type="match status" value="1"/>
</dbReference>
<evidence type="ECO:0000256" key="1">
    <source>
        <dbReference type="ARBA" id="ARBA00023267"/>
    </source>
</evidence>
<keyword evidence="1" id="KW-0092">Biotin</keyword>
<evidence type="ECO:0000313" key="3">
    <source>
        <dbReference type="EMBL" id="SJZ58501.1"/>
    </source>
</evidence>
<dbReference type="EMBL" id="FUXM01000002">
    <property type="protein sequence ID" value="SJZ58501.1"/>
    <property type="molecule type" value="Genomic_DNA"/>
</dbReference>
<dbReference type="AlphaFoldDB" id="A0A1T4LV37"/>
<dbReference type="PANTHER" id="PTHR45266">
    <property type="entry name" value="OXALOACETATE DECARBOXYLASE ALPHA CHAIN"/>
    <property type="match status" value="1"/>
</dbReference>
<dbReference type="RefSeq" id="WP_078664470.1">
    <property type="nucleotide sequence ID" value="NZ_FUXM01000002.1"/>
</dbReference>
<accession>A0A1T4LV37</accession>
<dbReference type="InterPro" id="IPR000089">
    <property type="entry name" value="Biotin_lipoyl"/>
</dbReference>
<feature type="domain" description="Lipoyl-binding" evidence="2">
    <location>
        <begin position="1"/>
        <end position="70"/>
    </location>
</feature>
<dbReference type="InterPro" id="IPR011053">
    <property type="entry name" value="Single_hybrid_motif"/>
</dbReference>
<dbReference type="Pfam" id="PF00364">
    <property type="entry name" value="Biotin_lipoyl"/>
    <property type="match status" value="1"/>
</dbReference>
<dbReference type="Gene3D" id="2.40.50.100">
    <property type="match status" value="1"/>
</dbReference>
<protein>
    <submittedName>
        <fullName evidence="3">Acetyl-CoA carboxylase biotin carboxyl carrier protein</fullName>
    </submittedName>
</protein>
<dbReference type="InterPro" id="IPR050709">
    <property type="entry name" value="Biotin_Carboxyl_Carrier/Decarb"/>
</dbReference>
<dbReference type="SUPFAM" id="SSF51230">
    <property type="entry name" value="Single hybrid motif"/>
    <property type="match status" value="1"/>
</dbReference>